<reference evidence="2" key="2">
    <citation type="submission" date="2025-08" db="UniProtKB">
        <authorList>
            <consortium name="Ensembl"/>
        </authorList>
    </citation>
    <scope>IDENTIFICATION</scope>
    <source>
        <strain evidence="2">Isolate ISIS603380</strain>
    </source>
</reference>
<feature type="compositionally biased region" description="Basic and acidic residues" evidence="1">
    <location>
        <begin position="253"/>
        <end position="264"/>
    </location>
</feature>
<dbReference type="eggNOG" id="KOG1738">
    <property type="taxonomic scope" value="Eukaryota"/>
</dbReference>
<reference evidence="2" key="3">
    <citation type="submission" date="2025-09" db="UniProtKB">
        <authorList>
            <consortium name="Ensembl"/>
        </authorList>
    </citation>
    <scope>IDENTIFICATION</scope>
    <source>
        <strain evidence="2">Isolate ISIS603380</strain>
    </source>
</reference>
<keyword evidence="3" id="KW-1185">Reference proteome</keyword>
<evidence type="ECO:0000313" key="2">
    <source>
        <dbReference type="Ensembl" id="ENSLAFP00000027070.1"/>
    </source>
</evidence>
<dbReference type="HOGENOM" id="CLU_061818_0_0_1"/>
<feature type="region of interest" description="Disordered" evidence="1">
    <location>
        <begin position="1"/>
        <end position="46"/>
    </location>
</feature>
<feature type="compositionally biased region" description="Polar residues" evidence="1">
    <location>
        <begin position="300"/>
        <end position="315"/>
    </location>
</feature>
<feature type="region of interest" description="Disordered" evidence="1">
    <location>
        <begin position="220"/>
        <end position="315"/>
    </location>
</feature>
<dbReference type="OMA" id="PRNLWLE"/>
<sequence>REEARRQTQQKSTITSHRHTREGIHQRDLGIQSGGDGYPPPPPLLTEELDSIALIRSKASGLLLEKMPVKSPGVPESQCLEVTGMTSPEERRKGTAILVAGMPGYEELDDREISTLKFTGSGAINKCSSSSEYSRPRTPRNLWLVSPENTESSGSDELEVDRRRYRYGERRIVRRSWEELLEAPLNSEGLHILQTIPTEERQNGYLRLPLEEENRAITAPRGHHSHALQGPFPLLPQRPKLQRQRSKSLPRYSDVKSRKLKEPELTLSPEGAHFFSPSDHNLLRGAKPKQRRSIEKGSQKAISSASGEYPSISPTLDISSVRRGELGVPGDNAGLLRGNVRVPRHHVGVHMGNSGVPRGTVGVLMDNPGVPRGNGGIPMGSVGVPIEHTFISALTELSKIGEHQV</sequence>
<reference evidence="2 3" key="1">
    <citation type="submission" date="2009-06" db="EMBL/GenBank/DDBJ databases">
        <title>The Genome Sequence of Loxodonta africana (African elephant).</title>
        <authorList>
            <person name="Di Palma F."/>
            <person name="Heiman D."/>
            <person name="Young S."/>
            <person name="Johnson J."/>
            <person name="Lander E.S."/>
            <person name="Lindblad-Toh K."/>
        </authorList>
    </citation>
    <scope>NUCLEOTIDE SEQUENCE [LARGE SCALE GENOMIC DNA]</scope>
    <source>
        <strain evidence="2 3">Isolate ISIS603380</strain>
    </source>
</reference>
<evidence type="ECO:0000313" key="3">
    <source>
        <dbReference type="Proteomes" id="UP000007646"/>
    </source>
</evidence>
<dbReference type="STRING" id="9785.ENSLAFP00000027070"/>
<evidence type="ECO:0000256" key="1">
    <source>
        <dbReference type="SAM" id="MobiDB-lite"/>
    </source>
</evidence>
<organism evidence="2 3">
    <name type="scientific">Loxodonta africana</name>
    <name type="common">African elephant</name>
    <dbReference type="NCBI Taxonomy" id="9785"/>
    <lineage>
        <taxon>Eukaryota</taxon>
        <taxon>Metazoa</taxon>
        <taxon>Chordata</taxon>
        <taxon>Craniata</taxon>
        <taxon>Vertebrata</taxon>
        <taxon>Euteleostomi</taxon>
        <taxon>Mammalia</taxon>
        <taxon>Eutheria</taxon>
        <taxon>Afrotheria</taxon>
        <taxon>Proboscidea</taxon>
        <taxon>Elephantidae</taxon>
        <taxon>Loxodonta</taxon>
    </lineage>
</organism>
<protein>
    <submittedName>
        <fullName evidence="2">Uncharacterized protein</fullName>
    </submittedName>
</protein>
<dbReference type="GeneTree" id="ENSGT00530000067269"/>
<dbReference type="InParanoid" id="G3UGW2"/>
<dbReference type="Proteomes" id="UP000007646">
    <property type="component" value="Unassembled WGS sequence"/>
</dbReference>
<name>G3UGW2_LOXAF</name>
<proteinExistence type="predicted"/>
<accession>G3UGW2</accession>
<dbReference type="Ensembl" id="ENSLAFT00000025472.1">
    <property type="protein sequence ID" value="ENSLAFP00000027070.1"/>
    <property type="gene ID" value="ENSLAFG00000028905.1"/>
</dbReference>
<dbReference type="AlphaFoldDB" id="G3UGW2"/>